<feature type="region of interest" description="Disordered" evidence="1">
    <location>
        <begin position="250"/>
        <end position="335"/>
    </location>
</feature>
<evidence type="ECO:0000313" key="4">
    <source>
        <dbReference type="Proteomes" id="UP001437256"/>
    </source>
</evidence>
<evidence type="ECO:0000259" key="2">
    <source>
        <dbReference type="Pfam" id="PF08914"/>
    </source>
</evidence>
<protein>
    <recommendedName>
        <fullName evidence="2">TERF2-interacting telomeric protein 1 Myb domain-containing protein</fullName>
    </recommendedName>
</protein>
<feature type="region of interest" description="Disordered" evidence="1">
    <location>
        <begin position="60"/>
        <end position="154"/>
    </location>
</feature>
<sequence length="335" mass="37634">MSDIAVSLSTYHIWLNLLFFKEHGKWPWGKQRSLHGWKSRYHAYKPVLEPMINARFAEITSTTSPRPSSPSPPDSATSPDSSESLEDETVTPTQAPEQNSRTPGPDDRFPSTSYPLTLLSPKYTDSDSPSSPRVESTTGLSLSRYSETRPDPDDPLSQAVAAVISQVPTYGLFTRQDDTVLLKYMVERSIQARPGKKKRLGDIFDAIDVFQDLTKTVPAAGRHTAQAWRTRYMKHKLQFDRLVDSMKGPIERARRQASSRDSISDISYGTKRQIGEDDLSRRPKRAKIPGRGGNRKHAEESPEMLAHRTIRGSSTKSDTEEEDEVAGYLCSMMDD</sequence>
<dbReference type="Gene3D" id="1.10.10.60">
    <property type="entry name" value="Homeodomain-like"/>
    <property type="match status" value="1"/>
</dbReference>
<keyword evidence="4" id="KW-1185">Reference proteome</keyword>
<feature type="compositionally biased region" description="Polar residues" evidence="1">
    <location>
        <begin position="126"/>
        <end position="145"/>
    </location>
</feature>
<proteinExistence type="predicted"/>
<gene>
    <name evidence="3" type="ORF">AAF712_008105</name>
</gene>
<organism evidence="3 4">
    <name type="scientific">Marasmius tenuissimus</name>
    <dbReference type="NCBI Taxonomy" id="585030"/>
    <lineage>
        <taxon>Eukaryota</taxon>
        <taxon>Fungi</taxon>
        <taxon>Dikarya</taxon>
        <taxon>Basidiomycota</taxon>
        <taxon>Agaricomycotina</taxon>
        <taxon>Agaricomycetes</taxon>
        <taxon>Agaricomycetidae</taxon>
        <taxon>Agaricales</taxon>
        <taxon>Marasmiineae</taxon>
        <taxon>Marasmiaceae</taxon>
        <taxon>Marasmius</taxon>
    </lineage>
</organism>
<name>A0ABR2ZTH3_9AGAR</name>
<evidence type="ECO:0000256" key="1">
    <source>
        <dbReference type="SAM" id="MobiDB-lite"/>
    </source>
</evidence>
<dbReference type="Pfam" id="PF08914">
    <property type="entry name" value="Myb_Rap1"/>
    <property type="match status" value="1"/>
</dbReference>
<reference evidence="3 4" key="1">
    <citation type="submission" date="2024-05" db="EMBL/GenBank/DDBJ databases">
        <title>A draft genome resource for the thread blight pathogen Marasmius tenuissimus strain MS-2.</title>
        <authorList>
            <person name="Yulfo-Soto G.E."/>
            <person name="Baruah I.K."/>
            <person name="Amoako-Attah I."/>
            <person name="Bukari Y."/>
            <person name="Meinhardt L.W."/>
            <person name="Bailey B.A."/>
            <person name="Cohen S.P."/>
        </authorList>
    </citation>
    <scope>NUCLEOTIDE SEQUENCE [LARGE SCALE GENOMIC DNA]</scope>
    <source>
        <strain evidence="3 4">MS-2</strain>
    </source>
</reference>
<evidence type="ECO:0000313" key="3">
    <source>
        <dbReference type="EMBL" id="KAL0064980.1"/>
    </source>
</evidence>
<feature type="compositionally biased region" description="Polar residues" evidence="1">
    <location>
        <begin position="90"/>
        <end position="102"/>
    </location>
</feature>
<dbReference type="EMBL" id="JBBXMP010000054">
    <property type="protein sequence ID" value="KAL0064980.1"/>
    <property type="molecule type" value="Genomic_DNA"/>
</dbReference>
<comment type="caution">
    <text evidence="3">The sequence shown here is derived from an EMBL/GenBank/DDBJ whole genome shotgun (WGS) entry which is preliminary data.</text>
</comment>
<dbReference type="Proteomes" id="UP001437256">
    <property type="component" value="Unassembled WGS sequence"/>
</dbReference>
<dbReference type="InterPro" id="IPR015010">
    <property type="entry name" value="TERF2IP_Myb"/>
</dbReference>
<feature type="domain" description="TERF2-interacting telomeric protein 1 Myb" evidence="2">
    <location>
        <begin position="173"/>
        <end position="235"/>
    </location>
</feature>
<accession>A0ABR2ZTH3</accession>